<evidence type="ECO:0008006" key="2">
    <source>
        <dbReference type="Google" id="ProtNLM"/>
    </source>
</evidence>
<dbReference type="InterPro" id="IPR003795">
    <property type="entry name" value="DUF192"/>
</dbReference>
<dbReference type="EMBL" id="BARS01000819">
    <property type="protein sequence ID" value="GAF82997.1"/>
    <property type="molecule type" value="Genomic_DNA"/>
</dbReference>
<comment type="caution">
    <text evidence="1">The sequence shown here is derived from an EMBL/GenBank/DDBJ whole genome shotgun (WGS) entry which is preliminary data.</text>
</comment>
<reference evidence="1" key="1">
    <citation type="journal article" date="2014" name="Front. Microbiol.">
        <title>High frequency of phylogenetically diverse reductive dehalogenase-homologous genes in deep subseafloor sedimentary metagenomes.</title>
        <authorList>
            <person name="Kawai M."/>
            <person name="Futagami T."/>
            <person name="Toyoda A."/>
            <person name="Takaki Y."/>
            <person name="Nishi S."/>
            <person name="Hori S."/>
            <person name="Arai W."/>
            <person name="Tsubouchi T."/>
            <person name="Morono Y."/>
            <person name="Uchiyama I."/>
            <person name="Ito T."/>
            <person name="Fujiyama A."/>
            <person name="Inagaki F."/>
            <person name="Takami H."/>
        </authorList>
    </citation>
    <scope>NUCLEOTIDE SEQUENCE</scope>
    <source>
        <strain evidence="1">Expedition CK06-06</strain>
    </source>
</reference>
<accession>X0T4C7</accession>
<dbReference type="PANTHER" id="PTHR37953">
    <property type="entry name" value="UPF0127 PROTEIN MJ1496"/>
    <property type="match status" value="1"/>
</dbReference>
<name>X0T4C7_9ZZZZ</name>
<dbReference type="Pfam" id="PF02643">
    <property type="entry name" value="DUF192"/>
    <property type="match status" value="1"/>
</dbReference>
<protein>
    <recommendedName>
        <fullName evidence="2">DUF192 domain-containing protein</fullName>
    </recommendedName>
</protein>
<dbReference type="PANTHER" id="PTHR37953:SF1">
    <property type="entry name" value="UPF0127 PROTEIN MJ1496"/>
    <property type="match status" value="1"/>
</dbReference>
<evidence type="ECO:0000313" key="1">
    <source>
        <dbReference type="EMBL" id="GAF82997.1"/>
    </source>
</evidence>
<proteinExistence type="predicted"/>
<gene>
    <name evidence="1" type="ORF">S01H1_01805</name>
</gene>
<sequence length="117" mass="12823">MPRSVNETKGMLVAENVRVADGIWSRFWGLMGRRSLPEGSGLLLRPSFSIHTAFMRFPIDVVFLDRDLRVVKVVPEMKPFRVAVAFGGAHSVLELNAGAAAKAQVEAGDQLTLADEE</sequence>
<organism evidence="1">
    <name type="scientific">marine sediment metagenome</name>
    <dbReference type="NCBI Taxonomy" id="412755"/>
    <lineage>
        <taxon>unclassified sequences</taxon>
        <taxon>metagenomes</taxon>
        <taxon>ecological metagenomes</taxon>
    </lineage>
</organism>
<dbReference type="Gene3D" id="2.60.120.1140">
    <property type="entry name" value="Protein of unknown function DUF192"/>
    <property type="match status" value="1"/>
</dbReference>
<dbReference type="AlphaFoldDB" id="X0T4C7"/>
<dbReference type="InterPro" id="IPR038695">
    <property type="entry name" value="Saro_0823-like_sf"/>
</dbReference>